<name>H0XRD0_OTOGA</name>
<dbReference type="CDD" id="cd19747">
    <property type="entry name" value="bHLH_TS_ASCL5"/>
    <property type="match status" value="1"/>
</dbReference>
<dbReference type="EMBL" id="AAQR03089493">
    <property type="status" value="NOT_ANNOTATED_CDS"/>
    <property type="molecule type" value="Genomic_DNA"/>
</dbReference>
<gene>
    <name evidence="4" type="primary">ASCL5</name>
</gene>
<dbReference type="Proteomes" id="UP000005225">
    <property type="component" value="Unassembled WGS sequence"/>
</dbReference>
<reference evidence="5" key="1">
    <citation type="submission" date="2011-03" db="EMBL/GenBank/DDBJ databases">
        <title>Version 3 of the genome sequence of Otolemur garnettii (Bushbaby).</title>
        <authorList>
            <consortium name="The Broad Institute Genome Sequencing Platform"/>
            <person name="Di Palma F."/>
            <person name="Johnson J."/>
            <person name="Lander E.S."/>
            <person name="Lindblad-Toh K."/>
            <person name="Jaffe D.B."/>
            <person name="Gnerre S."/>
            <person name="MacCallum I."/>
            <person name="Przybylski D."/>
            <person name="Ribeiro F.J."/>
            <person name="Burton J.N."/>
            <person name="Walker B.J."/>
            <person name="Sharpe T."/>
            <person name="Hall G."/>
        </authorList>
    </citation>
    <scope>NUCLEOTIDE SEQUENCE [LARGE SCALE GENOMIC DNA]</scope>
</reference>
<dbReference type="GO" id="GO:0001228">
    <property type="term" value="F:DNA-binding transcription activator activity, RNA polymerase II-specific"/>
    <property type="evidence" value="ECO:0007669"/>
    <property type="project" value="Ensembl"/>
</dbReference>
<feature type="compositionally biased region" description="Low complexity" evidence="2">
    <location>
        <begin position="218"/>
        <end position="229"/>
    </location>
</feature>
<feature type="compositionally biased region" description="Low complexity" evidence="2">
    <location>
        <begin position="259"/>
        <end position="272"/>
    </location>
</feature>
<reference evidence="4" key="2">
    <citation type="submission" date="2025-08" db="UniProtKB">
        <authorList>
            <consortium name="Ensembl"/>
        </authorList>
    </citation>
    <scope>IDENTIFICATION</scope>
</reference>
<dbReference type="InterPro" id="IPR011598">
    <property type="entry name" value="bHLH_dom"/>
</dbReference>
<dbReference type="FunCoup" id="H0XRD0">
    <property type="interactions" value="120"/>
</dbReference>
<dbReference type="eggNOG" id="KOG4029">
    <property type="taxonomic scope" value="Eukaryota"/>
</dbReference>
<accession>H0XRD0</accession>
<dbReference type="Gene3D" id="4.10.280.10">
    <property type="entry name" value="Helix-loop-helix DNA-binding domain"/>
    <property type="match status" value="1"/>
</dbReference>
<evidence type="ECO:0000256" key="1">
    <source>
        <dbReference type="ARBA" id="ARBA00023125"/>
    </source>
</evidence>
<dbReference type="GO" id="GO:0001227">
    <property type="term" value="F:DNA-binding transcription repressor activity, RNA polymerase II-specific"/>
    <property type="evidence" value="ECO:0007669"/>
    <property type="project" value="Ensembl"/>
</dbReference>
<sequence>MLMGPVEEGERPRSFAAPRAGFEKVLVRPLRGATLVQGYGSRDVTCPCSQGPCRPQQGPFGEGTLSPAPLGAMNNNFCRTLMERRPMGPPSCMQLAVATPPRQTPLPPTKPLGNMPFLLYPGHPELPYYDAYAGVFPYVPFPGAFGVYDYPFEPAFIQKRNERERQRVKCVNEGYARLRGHLPGALAEKRLSKVETLRAAIRYIKYLQELLSAAPDGAQPPAARGLPGALPFPAPPASRPDCPGHSDGEAQAPPTLVPESSESSCFSSSPFFESEESSH</sequence>
<reference evidence="4" key="3">
    <citation type="submission" date="2025-09" db="UniProtKB">
        <authorList>
            <consortium name="Ensembl"/>
        </authorList>
    </citation>
    <scope>IDENTIFICATION</scope>
</reference>
<dbReference type="SUPFAM" id="SSF47459">
    <property type="entry name" value="HLH, helix-loop-helix DNA-binding domain"/>
    <property type="match status" value="1"/>
</dbReference>
<evidence type="ECO:0000259" key="3">
    <source>
        <dbReference type="PROSITE" id="PS50888"/>
    </source>
</evidence>
<evidence type="ECO:0000313" key="4">
    <source>
        <dbReference type="Ensembl" id="ENSOGAP00000018672.1"/>
    </source>
</evidence>
<dbReference type="GO" id="GO:0090575">
    <property type="term" value="C:RNA polymerase II transcription regulator complex"/>
    <property type="evidence" value="ECO:0007669"/>
    <property type="project" value="Ensembl"/>
</dbReference>
<evidence type="ECO:0000256" key="2">
    <source>
        <dbReference type="SAM" id="MobiDB-lite"/>
    </source>
</evidence>
<evidence type="ECO:0000313" key="5">
    <source>
        <dbReference type="Proteomes" id="UP000005225"/>
    </source>
</evidence>
<dbReference type="STRING" id="30611.ENSOGAP00000018672"/>
<dbReference type="PANTHER" id="PTHR23349">
    <property type="entry name" value="BASIC HELIX-LOOP-HELIX TRANSCRIPTION FACTOR, TWIST"/>
    <property type="match status" value="1"/>
</dbReference>
<dbReference type="GO" id="GO:0097186">
    <property type="term" value="P:amelogenesis"/>
    <property type="evidence" value="ECO:0007669"/>
    <property type="project" value="Ensembl"/>
</dbReference>
<dbReference type="PANTHER" id="PTHR23349:SF108">
    <property type="entry name" value="BHLH DOMAIN-CONTAINING PROTEIN"/>
    <property type="match status" value="1"/>
</dbReference>
<dbReference type="InterPro" id="IPR036638">
    <property type="entry name" value="HLH_DNA-bd_sf"/>
</dbReference>
<dbReference type="GO" id="GO:0046983">
    <property type="term" value="F:protein dimerization activity"/>
    <property type="evidence" value="ECO:0007669"/>
    <property type="project" value="InterPro"/>
</dbReference>
<dbReference type="GO" id="GO:0000978">
    <property type="term" value="F:RNA polymerase II cis-regulatory region sequence-specific DNA binding"/>
    <property type="evidence" value="ECO:0007669"/>
    <property type="project" value="Ensembl"/>
</dbReference>
<feature type="region of interest" description="Disordered" evidence="2">
    <location>
        <begin position="218"/>
        <end position="279"/>
    </location>
</feature>
<keyword evidence="1" id="KW-0238">DNA-binding</keyword>
<dbReference type="InterPro" id="IPR050283">
    <property type="entry name" value="E-box_TF_Regulators"/>
</dbReference>
<protein>
    <submittedName>
        <fullName evidence="4">Achaete-scute family bHLH transcription factor 5</fullName>
    </submittedName>
</protein>
<dbReference type="HOGENOM" id="CLU_095919_0_0_1"/>
<dbReference type="PROSITE" id="PS50888">
    <property type="entry name" value="BHLH"/>
    <property type="match status" value="1"/>
</dbReference>
<dbReference type="GeneTree" id="ENSGT00940000163864"/>
<dbReference type="InParanoid" id="H0XRD0"/>
<dbReference type="Pfam" id="PF00010">
    <property type="entry name" value="HLH"/>
    <property type="match status" value="1"/>
</dbReference>
<organism evidence="4 5">
    <name type="scientific">Otolemur garnettii</name>
    <name type="common">Small-eared galago</name>
    <name type="synonym">Garnett's greater bushbaby</name>
    <dbReference type="NCBI Taxonomy" id="30611"/>
    <lineage>
        <taxon>Eukaryota</taxon>
        <taxon>Metazoa</taxon>
        <taxon>Chordata</taxon>
        <taxon>Craniata</taxon>
        <taxon>Vertebrata</taxon>
        <taxon>Euteleostomi</taxon>
        <taxon>Mammalia</taxon>
        <taxon>Eutheria</taxon>
        <taxon>Euarchontoglires</taxon>
        <taxon>Primates</taxon>
        <taxon>Strepsirrhini</taxon>
        <taxon>Lorisiformes</taxon>
        <taxon>Galagidae</taxon>
        <taxon>Otolemur</taxon>
    </lineage>
</organism>
<dbReference type="Ensembl" id="ENSOGAT00000032025.1">
    <property type="protein sequence ID" value="ENSOGAP00000018672.1"/>
    <property type="gene ID" value="ENSOGAG00000027579.1"/>
</dbReference>
<keyword evidence="5" id="KW-1185">Reference proteome</keyword>
<dbReference type="OMA" id="GVYDCPF"/>
<dbReference type="GO" id="GO:0036305">
    <property type="term" value="P:ameloblast differentiation"/>
    <property type="evidence" value="ECO:0007669"/>
    <property type="project" value="Ensembl"/>
</dbReference>
<dbReference type="GO" id="GO:0000785">
    <property type="term" value="C:chromatin"/>
    <property type="evidence" value="ECO:0007669"/>
    <property type="project" value="Ensembl"/>
</dbReference>
<proteinExistence type="predicted"/>
<feature type="domain" description="BHLH" evidence="3">
    <location>
        <begin position="155"/>
        <end position="207"/>
    </location>
</feature>
<dbReference type="GO" id="GO:0140297">
    <property type="term" value="F:DNA-binding transcription factor binding"/>
    <property type="evidence" value="ECO:0007669"/>
    <property type="project" value="Ensembl"/>
</dbReference>
<dbReference type="AlphaFoldDB" id="H0XRD0"/>
<dbReference type="SMART" id="SM00353">
    <property type="entry name" value="HLH"/>
    <property type="match status" value="1"/>
</dbReference>